<organism evidence="2 3">
    <name type="scientific">Draconibacterium aestuarii</name>
    <dbReference type="NCBI Taxonomy" id="2998507"/>
    <lineage>
        <taxon>Bacteria</taxon>
        <taxon>Pseudomonadati</taxon>
        <taxon>Bacteroidota</taxon>
        <taxon>Bacteroidia</taxon>
        <taxon>Marinilabiliales</taxon>
        <taxon>Prolixibacteraceae</taxon>
        <taxon>Draconibacterium</taxon>
    </lineage>
</organism>
<name>A0A9X3J8Q6_9BACT</name>
<dbReference type="PANTHER" id="PTHR22946:SF8">
    <property type="entry name" value="ACETYL XYLAN ESTERASE DOMAIN-CONTAINING PROTEIN"/>
    <property type="match status" value="1"/>
</dbReference>
<dbReference type="AlphaFoldDB" id="A0A9X3J8Q6"/>
<dbReference type="Pfam" id="PF12875">
    <property type="entry name" value="DUF3826"/>
    <property type="match status" value="1"/>
</dbReference>
<proteinExistence type="predicted"/>
<evidence type="ECO:0000313" key="3">
    <source>
        <dbReference type="Proteomes" id="UP001145087"/>
    </source>
</evidence>
<feature type="signal peptide" evidence="1">
    <location>
        <begin position="1"/>
        <end position="18"/>
    </location>
</feature>
<evidence type="ECO:0000313" key="2">
    <source>
        <dbReference type="EMBL" id="MCY1721965.1"/>
    </source>
</evidence>
<comment type="caution">
    <text evidence="2">The sequence shown here is derived from an EMBL/GenBank/DDBJ whole genome shotgun (WGS) entry which is preliminary data.</text>
</comment>
<dbReference type="InterPro" id="IPR050261">
    <property type="entry name" value="FrsA_esterase"/>
</dbReference>
<dbReference type="PANTHER" id="PTHR22946">
    <property type="entry name" value="DIENELACTONE HYDROLASE DOMAIN-CONTAINING PROTEIN-RELATED"/>
    <property type="match status" value="1"/>
</dbReference>
<evidence type="ECO:0000256" key="1">
    <source>
        <dbReference type="SAM" id="SignalP"/>
    </source>
</evidence>
<dbReference type="InterPro" id="IPR029058">
    <property type="entry name" value="AB_hydrolase_fold"/>
</dbReference>
<feature type="chain" id="PRO_5040963734" evidence="1">
    <location>
        <begin position="19"/>
        <end position="656"/>
    </location>
</feature>
<dbReference type="Proteomes" id="UP001145087">
    <property type="component" value="Unassembled WGS sequence"/>
</dbReference>
<dbReference type="Gene3D" id="3.40.50.1820">
    <property type="entry name" value="alpha/beta hydrolase"/>
    <property type="match status" value="1"/>
</dbReference>
<dbReference type="EMBL" id="JAPOHD010000030">
    <property type="protein sequence ID" value="MCY1721965.1"/>
    <property type="molecule type" value="Genomic_DNA"/>
</dbReference>
<dbReference type="InterPro" id="IPR024284">
    <property type="entry name" value="DUF3826"/>
</dbReference>
<protein>
    <submittedName>
        <fullName evidence="2">DUF3826 domain-containing protein</fullName>
    </submittedName>
</protein>
<sequence length="656" mass="73870">MKKLVLSFVVLILSLVVAEGQTYEDNFSKPLGKVLQDIGTQFEVRLKYDVDTTGKVVPFADFRIRPYSLEESLTNVLSLFDYKFVKQNDKLYKIKSYEYPRRTPADGQKMLAYLNTLYTDSTEWNQRKACLRKEVREILQIDPILAKKVDAQPTFSEPRNYDGYSVQNFSLETLPGLYVCGSVYRPLKDGKHPLIICPNGHWTDGRYNTDLQYRFGTLARMGATCVSYDLFGWGESVLQVTGAAHRTSVAHVVQIMNGLTLLDYMLTLADIDATKVGANGGSGGGTQTVLLSILDDRFTAVCPTVSLSSHFDGGCPCESGMPITLACGGTNNAEMMAAFAPKPLCVISDGLDWTASVPELELPYLKRIYGFYNAENKVTNVHIPDEGHSFGISKRNGVYDFFIKTFGLDANMLDESKVQIETQETMLSFGKNGEKMPANAIRSFDEVEKMFDKVRDEKINAKLESAEKAKKWTATLALNDAEKEARIEKILYTHLYAVREWNLEHPYTSVPAGINPQSGKELSKLDREMIASSSKPKSVHEDLMNGLRKDLNEEQVEQVLDLYTIGKVAFTIKAYREIVPDMTGEEEKTILANLKEAREMAVDYKSMKQISAIFEIYKTKNEQYLNSNGRNWRKMYSDYVKAARAKKAEPSKSTKK</sequence>
<accession>A0A9X3J8Q6</accession>
<reference evidence="2" key="1">
    <citation type="submission" date="2022-11" db="EMBL/GenBank/DDBJ databases">
        <title>Marilongibacter aestuarii gen. nov., sp. nov., isolated from tidal flat sediment.</title>
        <authorList>
            <person name="Jiayan W."/>
        </authorList>
    </citation>
    <scope>NUCLEOTIDE SEQUENCE</scope>
    <source>
        <strain evidence="2">Z1-6</strain>
    </source>
</reference>
<dbReference type="RefSeq" id="WP_343334295.1">
    <property type="nucleotide sequence ID" value="NZ_JAPOHD010000030.1"/>
</dbReference>
<dbReference type="SUPFAM" id="SSF53474">
    <property type="entry name" value="alpha/beta-Hydrolases"/>
    <property type="match status" value="1"/>
</dbReference>
<keyword evidence="3" id="KW-1185">Reference proteome</keyword>
<keyword evidence="1" id="KW-0732">Signal</keyword>
<gene>
    <name evidence="2" type="ORF">OU798_16545</name>
</gene>